<reference evidence="1" key="2">
    <citation type="submission" date="2007-03" db="EMBL/GenBank/DDBJ databases">
        <authorList>
            <consortium name="The International Medicago Genome Annotation Group"/>
        </authorList>
    </citation>
    <scope>NUCLEOTIDE SEQUENCE</scope>
</reference>
<dbReference type="AlphaFoldDB" id="A2Q1U9"/>
<name>A2Q1U9_MEDTR</name>
<dbReference type="EMBL" id="AC149129">
    <property type="protein sequence ID" value="ABN05916.1"/>
    <property type="molecule type" value="Genomic_DNA"/>
</dbReference>
<organism evidence="1">
    <name type="scientific">Medicago truncatula</name>
    <name type="common">Barrel medic</name>
    <name type="synonym">Medicago tribuloides</name>
    <dbReference type="NCBI Taxonomy" id="3880"/>
    <lineage>
        <taxon>Eukaryota</taxon>
        <taxon>Viridiplantae</taxon>
        <taxon>Streptophyta</taxon>
        <taxon>Embryophyta</taxon>
        <taxon>Tracheophyta</taxon>
        <taxon>Spermatophyta</taxon>
        <taxon>Magnoliopsida</taxon>
        <taxon>eudicotyledons</taxon>
        <taxon>Gunneridae</taxon>
        <taxon>Pentapetalae</taxon>
        <taxon>rosids</taxon>
        <taxon>fabids</taxon>
        <taxon>Fabales</taxon>
        <taxon>Fabaceae</taxon>
        <taxon>Papilionoideae</taxon>
        <taxon>50 kb inversion clade</taxon>
        <taxon>NPAAA clade</taxon>
        <taxon>Hologalegina</taxon>
        <taxon>IRL clade</taxon>
        <taxon>Trifolieae</taxon>
        <taxon>Medicago</taxon>
    </lineage>
</organism>
<gene>
    <name evidence="1" type="ORF">MtrDRAFT_AC149129g32v2</name>
</gene>
<protein>
    <submittedName>
        <fullName evidence="1">Uncharacterized protein</fullName>
    </submittedName>
</protein>
<evidence type="ECO:0000313" key="1">
    <source>
        <dbReference type="EMBL" id="ABN05916.1"/>
    </source>
</evidence>
<reference evidence="1" key="1">
    <citation type="submission" date="2004-10" db="EMBL/GenBank/DDBJ databases">
        <authorList>
            <person name="Town C.D."/>
        </authorList>
    </citation>
    <scope>NUCLEOTIDE SEQUENCE</scope>
</reference>
<sequence>MFPKEQITLRALVQQYVVDLADTKKPIEDQNGSTLDTLGRIRDGDGGVGGSWFGDSVRRKVDAGWGGVELEAEVVGVGGDCLRGVYDFTT</sequence>
<accession>A2Q1U9</accession>
<proteinExistence type="predicted"/>